<feature type="region of interest" description="Disordered" evidence="1">
    <location>
        <begin position="409"/>
        <end position="465"/>
    </location>
</feature>
<feature type="compositionally biased region" description="Basic and acidic residues" evidence="1">
    <location>
        <begin position="281"/>
        <end position="296"/>
    </location>
</feature>
<feature type="region of interest" description="Disordered" evidence="1">
    <location>
        <begin position="357"/>
        <end position="379"/>
    </location>
</feature>
<dbReference type="EMBL" id="JH711579">
    <property type="protein sequence ID" value="EIW80640.1"/>
    <property type="molecule type" value="Genomic_DNA"/>
</dbReference>
<dbReference type="Proteomes" id="UP000053558">
    <property type="component" value="Unassembled WGS sequence"/>
</dbReference>
<dbReference type="SUPFAM" id="SSF53474">
    <property type="entry name" value="alpha/beta-Hydrolases"/>
    <property type="match status" value="1"/>
</dbReference>
<evidence type="ECO:0000256" key="1">
    <source>
        <dbReference type="SAM" id="MobiDB-lite"/>
    </source>
</evidence>
<dbReference type="Pfam" id="PF12697">
    <property type="entry name" value="Abhydrolase_6"/>
    <property type="match status" value="1"/>
</dbReference>
<dbReference type="PANTHER" id="PTHR43798">
    <property type="entry name" value="MONOACYLGLYCEROL LIPASE"/>
    <property type="match status" value="1"/>
</dbReference>
<dbReference type="GO" id="GO:0016787">
    <property type="term" value="F:hydrolase activity"/>
    <property type="evidence" value="ECO:0007669"/>
    <property type="project" value="UniProtKB-KW"/>
</dbReference>
<dbReference type="InterPro" id="IPR000073">
    <property type="entry name" value="AB_hydrolase_1"/>
</dbReference>
<dbReference type="GeneID" id="19211410"/>
<dbReference type="InterPro" id="IPR050266">
    <property type="entry name" value="AB_hydrolase_sf"/>
</dbReference>
<feature type="region of interest" description="Disordered" evidence="1">
    <location>
        <begin position="273"/>
        <end position="330"/>
    </location>
</feature>
<dbReference type="OrthoDB" id="10249433at2759"/>
<proteinExistence type="predicted"/>
<evidence type="ECO:0000259" key="2">
    <source>
        <dbReference type="Pfam" id="PF12697"/>
    </source>
</evidence>
<accession>A0A5M3MNP9</accession>
<dbReference type="KEGG" id="cput:CONPUDRAFT_90767"/>
<sequence>MEDNYLSISQWGLPSAKKRALLIHGIASSSSSWYRVAHMLVAGGYLVTAPDLLGHGTAPHSQKGRVQDLAEALRPLFESPYPPFDLIIAHSLGCVVALVALEYLDASRTTAVVLVDPPILPDPPPDRVPDEERTKEGMDIVRAMFLEEVLNTPSIESYMHANPGWAREDAVLKVHGAHMCDPDIIDSIFEQNFPWSFAHLLDGLPSHVKMTILAADPQRRPAFFVEAVEKYRSIRTVVVDGATHSIHREFPDVVAETGLETVAAIEAEAQQAFKGQGTSDGESHEPDVSRPVEVPKVEVTSPTSPTAHADSPPNAQPKITSRSPSGRARGHTLAHVDMAGWRTLGVEVFNPVTQTHVRRPSAASREPHPLFGGGQSDGAGAAGKETLEVLRETIASTYGASLGVLTHERVSEDKASRDGEGEETETEGSGHVTPKISATARSDSPGRFPSQQSNEPGPIPTHELMRQLSVARVGEETVIEVERAQR</sequence>
<dbReference type="RefSeq" id="XP_007769540.1">
    <property type="nucleotide sequence ID" value="XM_007771350.1"/>
</dbReference>
<name>A0A5M3MNP9_CONPW</name>
<reference evidence="4" key="1">
    <citation type="journal article" date="2012" name="Science">
        <title>The Paleozoic origin of enzymatic lignin decomposition reconstructed from 31 fungal genomes.</title>
        <authorList>
            <person name="Floudas D."/>
            <person name="Binder M."/>
            <person name="Riley R."/>
            <person name="Barry K."/>
            <person name="Blanchette R.A."/>
            <person name="Henrissat B."/>
            <person name="Martinez A.T."/>
            <person name="Otillar R."/>
            <person name="Spatafora J.W."/>
            <person name="Yadav J.S."/>
            <person name="Aerts A."/>
            <person name="Benoit I."/>
            <person name="Boyd A."/>
            <person name="Carlson A."/>
            <person name="Copeland A."/>
            <person name="Coutinho P.M."/>
            <person name="de Vries R.P."/>
            <person name="Ferreira P."/>
            <person name="Findley K."/>
            <person name="Foster B."/>
            <person name="Gaskell J."/>
            <person name="Glotzer D."/>
            <person name="Gorecki P."/>
            <person name="Heitman J."/>
            <person name="Hesse C."/>
            <person name="Hori C."/>
            <person name="Igarashi K."/>
            <person name="Jurgens J.A."/>
            <person name="Kallen N."/>
            <person name="Kersten P."/>
            <person name="Kohler A."/>
            <person name="Kuees U."/>
            <person name="Kumar T.K.A."/>
            <person name="Kuo A."/>
            <person name="LaButti K."/>
            <person name="Larrondo L.F."/>
            <person name="Lindquist E."/>
            <person name="Ling A."/>
            <person name="Lombard V."/>
            <person name="Lucas S."/>
            <person name="Lundell T."/>
            <person name="Martin R."/>
            <person name="McLaughlin D.J."/>
            <person name="Morgenstern I."/>
            <person name="Morin E."/>
            <person name="Murat C."/>
            <person name="Nagy L.G."/>
            <person name="Nolan M."/>
            <person name="Ohm R.A."/>
            <person name="Patyshakuliyeva A."/>
            <person name="Rokas A."/>
            <person name="Ruiz-Duenas F.J."/>
            <person name="Sabat G."/>
            <person name="Salamov A."/>
            <person name="Samejima M."/>
            <person name="Schmutz J."/>
            <person name="Slot J.C."/>
            <person name="St John F."/>
            <person name="Stenlid J."/>
            <person name="Sun H."/>
            <person name="Sun S."/>
            <person name="Syed K."/>
            <person name="Tsang A."/>
            <person name="Wiebenga A."/>
            <person name="Young D."/>
            <person name="Pisabarro A."/>
            <person name="Eastwood D.C."/>
            <person name="Martin F."/>
            <person name="Cullen D."/>
            <person name="Grigoriev I.V."/>
            <person name="Hibbett D.S."/>
        </authorList>
    </citation>
    <scope>NUCLEOTIDE SEQUENCE [LARGE SCALE GENOMIC DNA]</scope>
    <source>
        <strain evidence="4">RWD-64-598 SS2</strain>
    </source>
</reference>
<keyword evidence="4" id="KW-1185">Reference proteome</keyword>
<protein>
    <submittedName>
        <fullName evidence="3">Alpha beta-hydrolase</fullName>
    </submittedName>
</protein>
<dbReference type="InterPro" id="IPR029058">
    <property type="entry name" value="AB_hydrolase_fold"/>
</dbReference>
<comment type="caution">
    <text evidence="3">The sequence shown here is derived from an EMBL/GenBank/DDBJ whole genome shotgun (WGS) entry which is preliminary data.</text>
</comment>
<feature type="domain" description="AB hydrolase-1" evidence="2">
    <location>
        <begin position="21"/>
        <end position="256"/>
    </location>
</feature>
<dbReference type="PANTHER" id="PTHR43798:SF33">
    <property type="entry name" value="HYDROLASE, PUTATIVE (AFU_ORTHOLOGUE AFUA_2G14860)-RELATED"/>
    <property type="match status" value="1"/>
</dbReference>
<dbReference type="AlphaFoldDB" id="A0A5M3MNP9"/>
<feature type="compositionally biased region" description="Basic and acidic residues" evidence="1">
    <location>
        <begin position="409"/>
        <end position="419"/>
    </location>
</feature>
<keyword evidence="3" id="KW-0378">Hydrolase</keyword>
<dbReference type="GO" id="GO:0016020">
    <property type="term" value="C:membrane"/>
    <property type="evidence" value="ECO:0007669"/>
    <property type="project" value="TreeGrafter"/>
</dbReference>
<organism evidence="3 4">
    <name type="scientific">Coniophora puteana (strain RWD-64-598)</name>
    <name type="common">Brown rot fungus</name>
    <dbReference type="NCBI Taxonomy" id="741705"/>
    <lineage>
        <taxon>Eukaryota</taxon>
        <taxon>Fungi</taxon>
        <taxon>Dikarya</taxon>
        <taxon>Basidiomycota</taxon>
        <taxon>Agaricomycotina</taxon>
        <taxon>Agaricomycetes</taxon>
        <taxon>Agaricomycetidae</taxon>
        <taxon>Boletales</taxon>
        <taxon>Coniophorineae</taxon>
        <taxon>Coniophoraceae</taxon>
        <taxon>Coniophora</taxon>
    </lineage>
</organism>
<evidence type="ECO:0000313" key="3">
    <source>
        <dbReference type="EMBL" id="EIW80640.1"/>
    </source>
</evidence>
<gene>
    <name evidence="3" type="ORF">CONPUDRAFT_90767</name>
</gene>
<dbReference type="Gene3D" id="3.40.50.1820">
    <property type="entry name" value="alpha/beta hydrolase"/>
    <property type="match status" value="1"/>
</dbReference>
<evidence type="ECO:0000313" key="4">
    <source>
        <dbReference type="Proteomes" id="UP000053558"/>
    </source>
</evidence>